<proteinExistence type="predicted"/>
<reference evidence="2 3" key="1">
    <citation type="submission" date="2017-07" db="EMBL/GenBank/DDBJ databases">
        <title>Draft Genome Sequences of Select Purple Nonsulfur Bacteria.</title>
        <authorList>
            <person name="Lasarre B."/>
            <person name="Mckinlay J.B."/>
        </authorList>
    </citation>
    <scope>NUCLEOTIDE SEQUENCE [LARGE SCALE GENOMIC DNA]</scope>
    <source>
        <strain evidence="2 3">DSM 11907</strain>
    </source>
</reference>
<dbReference type="EMBL" id="NPEU01000364">
    <property type="protein sequence ID" value="RAI33374.1"/>
    <property type="molecule type" value="Genomic_DNA"/>
</dbReference>
<name>A0A327K637_9BRAD</name>
<comment type="caution">
    <text evidence="2">The sequence shown here is derived from an EMBL/GenBank/DDBJ whole genome shotgun (WGS) entry which is preliminary data.</text>
</comment>
<dbReference type="Proteomes" id="UP000248863">
    <property type="component" value="Unassembled WGS sequence"/>
</dbReference>
<evidence type="ECO:0000256" key="1">
    <source>
        <dbReference type="SAM" id="MobiDB-lite"/>
    </source>
</evidence>
<dbReference type="OrthoDB" id="7205490at2"/>
<feature type="compositionally biased region" description="Basic and acidic residues" evidence="1">
    <location>
        <begin position="21"/>
        <end position="42"/>
    </location>
</feature>
<accession>A0A327K637</accession>
<dbReference type="RefSeq" id="WP_111359353.1">
    <property type="nucleotide sequence ID" value="NZ_NHSK01000316.1"/>
</dbReference>
<evidence type="ECO:0000313" key="3">
    <source>
        <dbReference type="Proteomes" id="UP000248863"/>
    </source>
</evidence>
<sequence>MSTSEKHPNSIRQGGPGSSHQDADVPREDLKPPKADLQRSRSDVSGGGGVADSHHTHDPGRK</sequence>
<feature type="region of interest" description="Disordered" evidence="1">
    <location>
        <begin position="1"/>
        <end position="62"/>
    </location>
</feature>
<gene>
    <name evidence="2" type="ORF">CH338_22655</name>
</gene>
<protein>
    <submittedName>
        <fullName evidence="2">Uncharacterized protein</fullName>
    </submittedName>
</protein>
<dbReference type="AlphaFoldDB" id="A0A327K637"/>
<organism evidence="2 3">
    <name type="scientific">Rhodoplanes elegans</name>
    <dbReference type="NCBI Taxonomy" id="29408"/>
    <lineage>
        <taxon>Bacteria</taxon>
        <taxon>Pseudomonadati</taxon>
        <taxon>Pseudomonadota</taxon>
        <taxon>Alphaproteobacteria</taxon>
        <taxon>Hyphomicrobiales</taxon>
        <taxon>Nitrobacteraceae</taxon>
        <taxon>Rhodoplanes</taxon>
    </lineage>
</organism>
<feature type="compositionally biased region" description="Basic and acidic residues" evidence="1">
    <location>
        <begin position="52"/>
        <end position="62"/>
    </location>
</feature>
<evidence type="ECO:0000313" key="2">
    <source>
        <dbReference type="EMBL" id="RAI33374.1"/>
    </source>
</evidence>
<keyword evidence="3" id="KW-1185">Reference proteome</keyword>